<gene>
    <name evidence="3" type="ORF">BRADI_1g04772v3</name>
</gene>
<evidence type="ECO:0000313" key="5">
    <source>
        <dbReference type="Proteomes" id="UP000008810"/>
    </source>
</evidence>
<feature type="domain" description="RNase H type-1" evidence="2">
    <location>
        <begin position="171"/>
        <end position="246"/>
    </location>
</feature>
<dbReference type="SUPFAM" id="SSF53098">
    <property type="entry name" value="Ribonuclease H-like"/>
    <property type="match status" value="1"/>
</dbReference>
<dbReference type="PANTHER" id="PTHR47074">
    <property type="entry name" value="BNAC02G40300D PROTEIN"/>
    <property type="match status" value="1"/>
</dbReference>
<feature type="region of interest" description="Disordered" evidence="1">
    <location>
        <begin position="1"/>
        <end position="32"/>
    </location>
</feature>
<proteinExistence type="predicted"/>
<dbReference type="InterPro" id="IPR036397">
    <property type="entry name" value="RNaseH_sf"/>
</dbReference>
<dbReference type="OrthoDB" id="692464at2759"/>
<dbReference type="EnsemblPlants" id="KQK12594">
    <property type="protein sequence ID" value="KQK12594"/>
    <property type="gene ID" value="BRADI_1g04772v3"/>
</dbReference>
<feature type="compositionally biased region" description="Polar residues" evidence="1">
    <location>
        <begin position="7"/>
        <end position="17"/>
    </location>
</feature>
<dbReference type="GO" id="GO:0004523">
    <property type="term" value="F:RNA-DNA hybrid ribonuclease activity"/>
    <property type="evidence" value="ECO:0007669"/>
    <property type="project" value="InterPro"/>
</dbReference>
<dbReference type="Pfam" id="PF13456">
    <property type="entry name" value="RVT_3"/>
    <property type="match status" value="1"/>
</dbReference>
<feature type="compositionally biased region" description="Basic residues" evidence="1">
    <location>
        <begin position="19"/>
        <end position="30"/>
    </location>
</feature>
<dbReference type="InterPro" id="IPR052929">
    <property type="entry name" value="RNase_H-like_EbsB-rel"/>
</dbReference>
<reference evidence="3 4" key="1">
    <citation type="journal article" date="2010" name="Nature">
        <title>Genome sequencing and analysis of the model grass Brachypodium distachyon.</title>
        <authorList>
            <consortium name="International Brachypodium Initiative"/>
        </authorList>
    </citation>
    <scope>NUCLEOTIDE SEQUENCE [LARGE SCALE GENOMIC DNA]</scope>
    <source>
        <strain evidence="3 4">Bd21</strain>
    </source>
</reference>
<reference evidence="4" key="3">
    <citation type="submission" date="2018-08" db="UniProtKB">
        <authorList>
            <consortium name="EnsemblPlants"/>
        </authorList>
    </citation>
    <scope>IDENTIFICATION</scope>
    <source>
        <strain evidence="4">cv. Bd21</strain>
    </source>
</reference>
<dbReference type="Gramene" id="KQK12594">
    <property type="protein sequence ID" value="KQK12594"/>
    <property type="gene ID" value="BRADI_1g04772v3"/>
</dbReference>
<dbReference type="Proteomes" id="UP000008810">
    <property type="component" value="Chromosome 1"/>
</dbReference>
<accession>A0A0Q3RH63</accession>
<dbReference type="InParanoid" id="A0A0Q3RH63"/>
<dbReference type="InterPro" id="IPR002156">
    <property type="entry name" value="RNaseH_domain"/>
</dbReference>
<keyword evidence="5" id="KW-1185">Reference proteome</keyword>
<evidence type="ECO:0000313" key="3">
    <source>
        <dbReference type="EMBL" id="KQK12594.2"/>
    </source>
</evidence>
<organism evidence="3">
    <name type="scientific">Brachypodium distachyon</name>
    <name type="common">Purple false brome</name>
    <name type="synonym">Trachynia distachya</name>
    <dbReference type="NCBI Taxonomy" id="15368"/>
    <lineage>
        <taxon>Eukaryota</taxon>
        <taxon>Viridiplantae</taxon>
        <taxon>Streptophyta</taxon>
        <taxon>Embryophyta</taxon>
        <taxon>Tracheophyta</taxon>
        <taxon>Spermatophyta</taxon>
        <taxon>Magnoliopsida</taxon>
        <taxon>Liliopsida</taxon>
        <taxon>Poales</taxon>
        <taxon>Poaceae</taxon>
        <taxon>BOP clade</taxon>
        <taxon>Pooideae</taxon>
        <taxon>Stipodae</taxon>
        <taxon>Brachypodieae</taxon>
        <taxon>Brachypodium</taxon>
    </lineage>
</organism>
<sequence>MKISSPGKDSSQESLQAATRRRRDMWRHGRGGQGVPATILNCTKARALRQAVRCNWTLPPDCELQRSGPDWVLLSLRRVNDDCRGKLMLIWWRSWHLRNDIIFSKGDAFVTASAQFLFSYAKTLASLEGRIPAPDPKGKSPLFDMSAAPLMPATQKLFKWKPPETGWIKLNVDASFFASSGAAAWGAIIRDENGSVLVSAWNLINHCPNAETAEGTACLEGINLARQFCNLLLVVESGCQSLISLIWAYFESPPAFYSSGYPSVSPVVY</sequence>
<dbReference type="PANTHER" id="PTHR47074:SF73">
    <property type="entry name" value="OS04G0448401 PROTEIN"/>
    <property type="match status" value="1"/>
</dbReference>
<reference evidence="3" key="2">
    <citation type="submission" date="2017-06" db="EMBL/GenBank/DDBJ databases">
        <title>WGS assembly of Brachypodium distachyon.</title>
        <authorList>
            <consortium name="The International Brachypodium Initiative"/>
            <person name="Lucas S."/>
            <person name="Harmon-Smith M."/>
            <person name="Lail K."/>
            <person name="Tice H."/>
            <person name="Grimwood J."/>
            <person name="Bruce D."/>
            <person name="Barry K."/>
            <person name="Shu S."/>
            <person name="Lindquist E."/>
            <person name="Wang M."/>
            <person name="Pitluck S."/>
            <person name="Vogel J.P."/>
            <person name="Garvin D.F."/>
            <person name="Mockler T.C."/>
            <person name="Schmutz J."/>
            <person name="Rokhsar D."/>
            <person name="Bevan M.W."/>
        </authorList>
    </citation>
    <scope>NUCLEOTIDE SEQUENCE</scope>
    <source>
        <strain evidence="3">Bd21</strain>
    </source>
</reference>
<protein>
    <recommendedName>
        <fullName evidence="2">RNase H type-1 domain-containing protein</fullName>
    </recommendedName>
</protein>
<evidence type="ECO:0000313" key="4">
    <source>
        <dbReference type="EnsemblPlants" id="KQK12594"/>
    </source>
</evidence>
<dbReference type="EMBL" id="CM000880">
    <property type="protein sequence ID" value="KQK12594.2"/>
    <property type="molecule type" value="Genomic_DNA"/>
</dbReference>
<evidence type="ECO:0000259" key="2">
    <source>
        <dbReference type="Pfam" id="PF13456"/>
    </source>
</evidence>
<dbReference type="AlphaFoldDB" id="A0A0Q3RH63"/>
<evidence type="ECO:0000256" key="1">
    <source>
        <dbReference type="SAM" id="MobiDB-lite"/>
    </source>
</evidence>
<dbReference type="Gene3D" id="3.30.420.10">
    <property type="entry name" value="Ribonuclease H-like superfamily/Ribonuclease H"/>
    <property type="match status" value="1"/>
</dbReference>
<name>A0A0Q3RH63_BRADI</name>
<dbReference type="ExpressionAtlas" id="A0A0Q3RH63">
    <property type="expression patterns" value="baseline"/>
</dbReference>
<dbReference type="GO" id="GO:0003676">
    <property type="term" value="F:nucleic acid binding"/>
    <property type="evidence" value="ECO:0007669"/>
    <property type="project" value="InterPro"/>
</dbReference>
<dbReference type="InterPro" id="IPR012337">
    <property type="entry name" value="RNaseH-like_sf"/>
</dbReference>